<dbReference type="InterPro" id="IPR024399">
    <property type="entry name" value="DUF2628"/>
</dbReference>
<sequence>MGTFNIIFKGEVIEGKEPQKLAIALARYLKLPEDKAYLLLSGKELCIKKHLNASEASAIHAKLLSVGIITYLKEAALPETKPAAKPSAPERVQQAKPATGTRNQSLKTPHILPSDNAKPRTAHQDYSSLSKGWQMIFNSFDELGVDKVGYRQAIRSDALRQRSLMERRKLRFNFLGALFGPLYYFAKGMFKKGLYLTLALAIVNIAIGMIWALFSDSAFIDRLIVAINTVTFAMQVNYDYYRYYRFKETLWPWLPKWMDKWWGVLSVYILALVAFLGLPSSSTYLMSLIPPVPSRTVTWKGMNKPLSVKPLIIGHLAPQSNGNRTKLRMALGQSPITAK</sequence>
<accession>A0ABX8DHF8</accession>
<name>A0ABX8DHF8_9GAMM</name>
<dbReference type="Proteomes" id="UP000676428">
    <property type="component" value="Chromosome"/>
</dbReference>
<gene>
    <name evidence="3" type="ORF">KHX94_05965</name>
</gene>
<proteinExistence type="predicted"/>
<evidence type="ECO:0000313" key="4">
    <source>
        <dbReference type="Proteomes" id="UP000676428"/>
    </source>
</evidence>
<evidence type="ECO:0000256" key="2">
    <source>
        <dbReference type="SAM" id="Phobius"/>
    </source>
</evidence>
<evidence type="ECO:0000313" key="3">
    <source>
        <dbReference type="EMBL" id="QVK24133.1"/>
    </source>
</evidence>
<keyword evidence="2" id="KW-0812">Transmembrane</keyword>
<keyword evidence="2" id="KW-0472">Membrane</keyword>
<evidence type="ECO:0000256" key="1">
    <source>
        <dbReference type="SAM" id="MobiDB-lite"/>
    </source>
</evidence>
<feature type="transmembrane region" description="Helical" evidence="2">
    <location>
        <begin position="192"/>
        <end position="214"/>
    </location>
</feature>
<protein>
    <submittedName>
        <fullName evidence="3">DUF2628 domain-containing protein</fullName>
    </submittedName>
</protein>
<organism evidence="3 4">
    <name type="scientific">Shewanella dokdonensis</name>
    <dbReference type="NCBI Taxonomy" id="712036"/>
    <lineage>
        <taxon>Bacteria</taxon>
        <taxon>Pseudomonadati</taxon>
        <taxon>Pseudomonadota</taxon>
        <taxon>Gammaproteobacteria</taxon>
        <taxon>Alteromonadales</taxon>
        <taxon>Shewanellaceae</taxon>
        <taxon>Shewanella</taxon>
    </lineage>
</organism>
<feature type="region of interest" description="Disordered" evidence="1">
    <location>
        <begin position="80"/>
        <end position="123"/>
    </location>
</feature>
<feature type="transmembrane region" description="Helical" evidence="2">
    <location>
        <begin position="261"/>
        <end position="278"/>
    </location>
</feature>
<dbReference type="EMBL" id="CP074572">
    <property type="protein sequence ID" value="QVK24133.1"/>
    <property type="molecule type" value="Genomic_DNA"/>
</dbReference>
<dbReference type="Pfam" id="PF10947">
    <property type="entry name" value="DUF2628"/>
    <property type="match status" value="1"/>
</dbReference>
<keyword evidence="2" id="KW-1133">Transmembrane helix</keyword>
<dbReference type="RefSeq" id="WP_213682746.1">
    <property type="nucleotide sequence ID" value="NZ_CP074572.1"/>
</dbReference>
<feature type="transmembrane region" description="Helical" evidence="2">
    <location>
        <begin position="223"/>
        <end position="241"/>
    </location>
</feature>
<reference evidence="3 4" key="1">
    <citation type="journal article" date="2012" name="Int. J. Syst. Evol. Microbiol.">
        <title>Shewanella dokdonensis sp. nov., isolated from seawater.</title>
        <authorList>
            <person name="Sung H.R."/>
            <person name="Yoon J.H."/>
            <person name="Ghim S.Y."/>
        </authorList>
    </citation>
    <scope>NUCLEOTIDE SEQUENCE [LARGE SCALE GENOMIC DNA]</scope>
    <source>
        <strain evidence="3 4">DSM 23626</strain>
    </source>
</reference>
<keyword evidence="4" id="KW-1185">Reference proteome</keyword>